<dbReference type="PROSITE" id="PS50262">
    <property type="entry name" value="G_PROTEIN_RECEP_F1_2"/>
    <property type="match status" value="1"/>
</dbReference>
<feature type="compositionally biased region" description="Low complexity" evidence="13">
    <location>
        <begin position="28"/>
        <end position="40"/>
    </location>
</feature>
<name>A0ABM1MYG5_NICVS</name>
<comment type="subcellular location">
    <subcellularLocation>
        <location evidence="1">Cell membrane</location>
        <topology evidence="1">Multi-pass membrane protein</topology>
    </subcellularLocation>
</comment>
<evidence type="ECO:0000256" key="12">
    <source>
        <dbReference type="RuleBase" id="RU000688"/>
    </source>
</evidence>
<feature type="transmembrane region" description="Helical" evidence="14">
    <location>
        <begin position="139"/>
        <end position="165"/>
    </location>
</feature>
<dbReference type="InterPro" id="IPR001556">
    <property type="entry name" value="Bombsn_rcpt-like"/>
</dbReference>
<keyword evidence="3" id="KW-1003">Cell membrane</keyword>
<dbReference type="GeneID" id="108564925"/>
<keyword evidence="10" id="KW-0325">Glycoprotein</keyword>
<dbReference type="Gene3D" id="1.20.1070.10">
    <property type="entry name" value="Rhodopsin 7-helix transmembrane proteins"/>
    <property type="match status" value="1"/>
</dbReference>
<evidence type="ECO:0000256" key="4">
    <source>
        <dbReference type="ARBA" id="ARBA00022692"/>
    </source>
</evidence>
<evidence type="ECO:0000256" key="10">
    <source>
        <dbReference type="ARBA" id="ARBA00023180"/>
    </source>
</evidence>
<protein>
    <submittedName>
        <fullName evidence="17">Neuropeptide CCHamide-2 receptor-like</fullName>
    </submittedName>
</protein>
<keyword evidence="4 12" id="KW-0812">Transmembrane</keyword>
<evidence type="ECO:0000256" key="14">
    <source>
        <dbReference type="SAM" id="Phobius"/>
    </source>
</evidence>
<evidence type="ECO:0000256" key="13">
    <source>
        <dbReference type="SAM" id="MobiDB-lite"/>
    </source>
</evidence>
<keyword evidence="5 14" id="KW-1133">Transmembrane helix</keyword>
<evidence type="ECO:0000256" key="3">
    <source>
        <dbReference type="ARBA" id="ARBA00022475"/>
    </source>
</evidence>
<dbReference type="PRINTS" id="PR00358">
    <property type="entry name" value="BOMBESINR"/>
</dbReference>
<proteinExistence type="inferred from homology"/>
<organism evidence="16 17">
    <name type="scientific">Nicrophorus vespilloides</name>
    <name type="common">Boreal carrion beetle</name>
    <dbReference type="NCBI Taxonomy" id="110193"/>
    <lineage>
        <taxon>Eukaryota</taxon>
        <taxon>Metazoa</taxon>
        <taxon>Ecdysozoa</taxon>
        <taxon>Arthropoda</taxon>
        <taxon>Hexapoda</taxon>
        <taxon>Insecta</taxon>
        <taxon>Pterygota</taxon>
        <taxon>Neoptera</taxon>
        <taxon>Endopterygota</taxon>
        <taxon>Coleoptera</taxon>
        <taxon>Polyphaga</taxon>
        <taxon>Staphyliniformia</taxon>
        <taxon>Silphidae</taxon>
        <taxon>Nicrophorinae</taxon>
        <taxon>Nicrophorus</taxon>
    </lineage>
</organism>
<keyword evidence="16" id="KW-1185">Reference proteome</keyword>
<evidence type="ECO:0000256" key="2">
    <source>
        <dbReference type="ARBA" id="ARBA00010663"/>
    </source>
</evidence>
<evidence type="ECO:0000256" key="9">
    <source>
        <dbReference type="ARBA" id="ARBA00023170"/>
    </source>
</evidence>
<comment type="similarity">
    <text evidence="2 12">Belongs to the G-protein coupled receptor 1 family.</text>
</comment>
<evidence type="ECO:0000256" key="1">
    <source>
        <dbReference type="ARBA" id="ARBA00004651"/>
    </source>
</evidence>
<evidence type="ECO:0000256" key="5">
    <source>
        <dbReference type="ARBA" id="ARBA00022989"/>
    </source>
</evidence>
<dbReference type="InterPro" id="IPR017452">
    <property type="entry name" value="GPCR_Rhodpsn_7TM"/>
</dbReference>
<feature type="transmembrane region" description="Helical" evidence="14">
    <location>
        <begin position="185"/>
        <end position="203"/>
    </location>
</feature>
<evidence type="ECO:0000256" key="6">
    <source>
        <dbReference type="ARBA" id="ARBA00023040"/>
    </source>
</evidence>
<keyword evidence="6 12" id="KW-0297">G-protein coupled receptor</keyword>
<evidence type="ECO:0000256" key="8">
    <source>
        <dbReference type="ARBA" id="ARBA00023157"/>
    </source>
</evidence>
<sequence length="479" mass="53931">MPATGGCPAFALTIPCRMFLSVSYRATTTSSDPASTTNASDLDLTSDPALPPITPNAGVLRIASPIIRQAMEFLNNMTSLKKLSDTDTEDSYTPYAYRPETYIVPVVFFIIFVVGVLGNGTLVIIFVKHRAMRNVPNTYILSLALADLLVITTCVPFTSIIYTLASWPWGVAVCKISETGKDVSVGVSVFTLTALSAERYCVIVNPLRRLQTRPFSVGTAISIWVLAILLALPDAIFATVIDVPVNNSSIKVCTPFPDTPYRDTYAKYSVAAKAIIYYILPLIIISIFYILMAKKLNASTKQMPGEIQGQSAAQAKARRNVARMVLAFVFMFFVCFFPYHLFMIWFHFNPYSHQNYNDFWHVLKIIGFCLSFLNSCVNPIALYFVSRVFRQHFNRYLFCRRPKRRPIRTTPSRNVCETSFTSTYRRPTQAISFDSPRTLYRKPATRAAQQETAMVSFDLPTYRDFSRNTTTVVLHTEQT</sequence>
<dbReference type="SUPFAM" id="SSF81321">
    <property type="entry name" value="Family A G protein-coupled receptor-like"/>
    <property type="match status" value="1"/>
</dbReference>
<evidence type="ECO:0000256" key="11">
    <source>
        <dbReference type="ARBA" id="ARBA00023224"/>
    </source>
</evidence>
<dbReference type="PROSITE" id="PS00237">
    <property type="entry name" value="G_PROTEIN_RECEP_F1_1"/>
    <property type="match status" value="1"/>
</dbReference>
<feature type="transmembrane region" description="Helical" evidence="14">
    <location>
        <begin position="102"/>
        <end position="127"/>
    </location>
</feature>
<keyword evidence="9 12" id="KW-0675">Receptor</keyword>
<feature type="domain" description="G-protein coupled receptors family 1 profile" evidence="15">
    <location>
        <begin position="118"/>
        <end position="382"/>
    </location>
</feature>
<dbReference type="Proteomes" id="UP000695000">
    <property type="component" value="Unplaced"/>
</dbReference>
<accession>A0ABM1MYG5</accession>
<dbReference type="PANTHER" id="PTHR45695">
    <property type="entry name" value="LEUCOKININ RECEPTOR-RELATED"/>
    <property type="match status" value="1"/>
</dbReference>
<evidence type="ECO:0000259" key="15">
    <source>
        <dbReference type="PROSITE" id="PS50262"/>
    </source>
</evidence>
<dbReference type="PANTHER" id="PTHR45695:SF24">
    <property type="entry name" value="NEUROPEPTIDE CCHAMIDE-2 RECEPTOR"/>
    <property type="match status" value="1"/>
</dbReference>
<keyword evidence="11 12" id="KW-0807">Transducer</keyword>
<dbReference type="PRINTS" id="PR00237">
    <property type="entry name" value="GPCRRHODOPSN"/>
</dbReference>
<reference evidence="17" key="1">
    <citation type="submission" date="2025-08" db="UniProtKB">
        <authorList>
            <consortium name="RefSeq"/>
        </authorList>
    </citation>
    <scope>IDENTIFICATION</scope>
</reference>
<evidence type="ECO:0000313" key="17">
    <source>
        <dbReference type="RefSeq" id="XP_017779615.1"/>
    </source>
</evidence>
<feature type="transmembrane region" description="Helical" evidence="14">
    <location>
        <begin position="324"/>
        <end position="345"/>
    </location>
</feature>
<evidence type="ECO:0000256" key="7">
    <source>
        <dbReference type="ARBA" id="ARBA00023136"/>
    </source>
</evidence>
<feature type="region of interest" description="Disordered" evidence="13">
    <location>
        <begin position="28"/>
        <end position="49"/>
    </location>
</feature>
<gene>
    <name evidence="17" type="primary">LOC108564925</name>
</gene>
<feature type="transmembrane region" description="Helical" evidence="14">
    <location>
        <begin position="365"/>
        <end position="385"/>
    </location>
</feature>
<feature type="transmembrane region" description="Helical" evidence="14">
    <location>
        <begin position="215"/>
        <end position="241"/>
    </location>
</feature>
<keyword evidence="8" id="KW-1015">Disulfide bond</keyword>
<dbReference type="Pfam" id="PF00001">
    <property type="entry name" value="7tm_1"/>
    <property type="match status" value="1"/>
</dbReference>
<feature type="transmembrane region" description="Helical" evidence="14">
    <location>
        <begin position="275"/>
        <end position="293"/>
    </location>
</feature>
<keyword evidence="7 14" id="KW-0472">Membrane</keyword>
<dbReference type="InterPro" id="IPR000276">
    <property type="entry name" value="GPCR_Rhodpsn"/>
</dbReference>
<evidence type="ECO:0000313" key="16">
    <source>
        <dbReference type="Proteomes" id="UP000695000"/>
    </source>
</evidence>
<dbReference type="RefSeq" id="XP_017779615.1">
    <property type="nucleotide sequence ID" value="XM_017924126.1"/>
</dbReference>